<evidence type="ECO:0008006" key="4">
    <source>
        <dbReference type="Google" id="ProtNLM"/>
    </source>
</evidence>
<accession>A0ABP7JX19</accession>
<organism evidence="2 3">
    <name type="scientific">Amycolatopsis tucumanensis</name>
    <dbReference type="NCBI Taxonomy" id="401106"/>
    <lineage>
        <taxon>Bacteria</taxon>
        <taxon>Bacillati</taxon>
        <taxon>Actinomycetota</taxon>
        <taxon>Actinomycetes</taxon>
        <taxon>Pseudonocardiales</taxon>
        <taxon>Pseudonocardiaceae</taxon>
        <taxon>Amycolatopsis</taxon>
    </lineage>
</organism>
<proteinExistence type="predicted"/>
<dbReference type="EMBL" id="BAABCM010000030">
    <property type="protein sequence ID" value="GAA3858126.1"/>
    <property type="molecule type" value="Genomic_DNA"/>
</dbReference>
<gene>
    <name evidence="2" type="ORF">GCM10022380_89070</name>
</gene>
<feature type="signal peptide" evidence="1">
    <location>
        <begin position="1"/>
        <end position="29"/>
    </location>
</feature>
<dbReference type="RefSeq" id="WP_237340222.1">
    <property type="nucleotide sequence ID" value="NZ_BAABCM010000030.1"/>
</dbReference>
<keyword evidence="3" id="KW-1185">Reference proteome</keyword>
<reference evidence="3" key="1">
    <citation type="journal article" date="2019" name="Int. J. Syst. Evol. Microbiol.">
        <title>The Global Catalogue of Microorganisms (GCM) 10K type strain sequencing project: providing services to taxonomists for standard genome sequencing and annotation.</title>
        <authorList>
            <consortium name="The Broad Institute Genomics Platform"/>
            <consortium name="The Broad Institute Genome Sequencing Center for Infectious Disease"/>
            <person name="Wu L."/>
            <person name="Ma J."/>
        </authorList>
    </citation>
    <scope>NUCLEOTIDE SEQUENCE [LARGE SCALE GENOMIC DNA]</scope>
    <source>
        <strain evidence="3">JCM 17017</strain>
    </source>
</reference>
<dbReference type="Proteomes" id="UP001501624">
    <property type="component" value="Unassembled WGS sequence"/>
</dbReference>
<name>A0ABP7JX19_9PSEU</name>
<comment type="caution">
    <text evidence="2">The sequence shown here is derived from an EMBL/GenBank/DDBJ whole genome shotgun (WGS) entry which is preliminary data.</text>
</comment>
<evidence type="ECO:0000256" key="1">
    <source>
        <dbReference type="SAM" id="SignalP"/>
    </source>
</evidence>
<evidence type="ECO:0000313" key="3">
    <source>
        <dbReference type="Proteomes" id="UP001501624"/>
    </source>
</evidence>
<feature type="chain" id="PRO_5045436449" description="Secreted protein" evidence="1">
    <location>
        <begin position="30"/>
        <end position="126"/>
    </location>
</feature>
<sequence length="126" mass="12954">MVPQSSLVNRYAPLRGLLLFVAAMSLLFAAVHDETVEVSASAMATVTVPVVAPADHDSPLPWHSSCEQTPAAAPVLSQAAAPNYAVGIVSNAVASGSVISCQLGRSGVTTLPAASRTVTQLQVFRI</sequence>
<evidence type="ECO:0000313" key="2">
    <source>
        <dbReference type="EMBL" id="GAA3858126.1"/>
    </source>
</evidence>
<protein>
    <recommendedName>
        <fullName evidence="4">Secreted protein</fullName>
    </recommendedName>
</protein>
<keyword evidence="1" id="KW-0732">Signal</keyword>